<keyword evidence="4" id="KW-0249">Electron transport</keyword>
<dbReference type="SUPFAM" id="SSF47240">
    <property type="entry name" value="Ferritin-like"/>
    <property type="match status" value="1"/>
</dbReference>
<dbReference type="OrthoDB" id="9799749at2"/>
<dbReference type="InterPro" id="IPR009078">
    <property type="entry name" value="Ferritin-like_SF"/>
</dbReference>
<feature type="domain" description="Ferritin-like diiron" evidence="7">
    <location>
        <begin position="4"/>
        <end position="150"/>
    </location>
</feature>
<sequence length="203" mass="23034">MAVEFAQSQTKENLMRAFAGESQARNRYTIAAEEACRKGFYALREVFLFTADQERAHAARFYELLKSEAGCTIQIDGGYPVDQSESLVELLKMAAHNEEEEHKDVYPAFEKIAEEEGFSEAAYAFSQIAKIERIHGERFAKLAQMLQQETYYEQEAGGEWMCLNCGYIFKGAKVPPVCPVCRHERGYFIPACMAPYLGFSNCN</sequence>
<dbReference type="Proteomes" id="UP000261080">
    <property type="component" value="Unassembled WGS sequence"/>
</dbReference>
<dbReference type="SUPFAM" id="SSF57802">
    <property type="entry name" value="Rubredoxin-like"/>
    <property type="match status" value="1"/>
</dbReference>
<dbReference type="Pfam" id="PF21349">
    <property type="entry name" value="RUBY_RBDX"/>
    <property type="match status" value="1"/>
</dbReference>
<evidence type="ECO:0000256" key="4">
    <source>
        <dbReference type="ARBA" id="ARBA00022982"/>
    </source>
</evidence>
<dbReference type="NCBIfam" id="NF045767">
    <property type="entry name" value="RuberyRbr"/>
    <property type="match status" value="1"/>
</dbReference>
<evidence type="ECO:0000313" key="9">
    <source>
        <dbReference type="Proteomes" id="UP000261080"/>
    </source>
</evidence>
<dbReference type="PANTHER" id="PTHR43865:SF1">
    <property type="entry name" value="RUBRERYTHRIN-RELATED"/>
    <property type="match status" value="1"/>
</dbReference>
<dbReference type="InterPro" id="IPR012347">
    <property type="entry name" value="Ferritin-like"/>
</dbReference>
<dbReference type="InterPro" id="IPR024934">
    <property type="entry name" value="Rubredoxin-like_dom"/>
</dbReference>
<dbReference type="EMBL" id="QVLX01000010">
    <property type="protein sequence ID" value="RGE85031.1"/>
    <property type="molecule type" value="Genomic_DNA"/>
</dbReference>
<evidence type="ECO:0000259" key="7">
    <source>
        <dbReference type="PROSITE" id="PS50905"/>
    </source>
</evidence>
<dbReference type="Gene3D" id="1.20.1260.10">
    <property type="match status" value="1"/>
</dbReference>
<evidence type="ECO:0000256" key="1">
    <source>
        <dbReference type="ARBA" id="ARBA00001965"/>
    </source>
</evidence>
<dbReference type="AlphaFoldDB" id="A0A3E3JYY3"/>
<name>A0A3E3JYY3_9FIRM</name>
<dbReference type="InterPro" id="IPR009040">
    <property type="entry name" value="Ferritin-like_diiron"/>
</dbReference>
<dbReference type="InterPro" id="IPR003251">
    <property type="entry name" value="Rr_diiron-bd_dom"/>
</dbReference>
<gene>
    <name evidence="8" type="ORF">DW016_14160</name>
</gene>
<keyword evidence="3" id="KW-0479">Metal-binding</keyword>
<keyword evidence="5" id="KW-0408">Iron</keyword>
<proteinExistence type="predicted"/>
<evidence type="ECO:0000256" key="5">
    <source>
        <dbReference type="ARBA" id="ARBA00023004"/>
    </source>
</evidence>
<dbReference type="PROSITE" id="PS50903">
    <property type="entry name" value="RUBREDOXIN_LIKE"/>
    <property type="match status" value="1"/>
</dbReference>
<organism evidence="8 9">
    <name type="scientific">Sellimonas intestinalis</name>
    <dbReference type="NCBI Taxonomy" id="1653434"/>
    <lineage>
        <taxon>Bacteria</taxon>
        <taxon>Bacillati</taxon>
        <taxon>Bacillota</taxon>
        <taxon>Clostridia</taxon>
        <taxon>Lachnospirales</taxon>
        <taxon>Lachnospiraceae</taxon>
        <taxon>Sellimonas</taxon>
    </lineage>
</organism>
<reference evidence="8 9" key="1">
    <citation type="submission" date="2018-08" db="EMBL/GenBank/DDBJ databases">
        <title>A genome reference for cultivated species of the human gut microbiota.</title>
        <authorList>
            <person name="Zou Y."/>
            <person name="Xue W."/>
            <person name="Luo G."/>
        </authorList>
    </citation>
    <scope>NUCLEOTIDE SEQUENCE [LARGE SCALE GENOMIC DNA]</scope>
    <source>
        <strain evidence="8 9">AF37-2AT</strain>
    </source>
</reference>
<comment type="cofactor">
    <cofactor evidence="1">
        <name>Fe(3+)</name>
        <dbReference type="ChEBI" id="CHEBI:29034"/>
    </cofactor>
</comment>
<evidence type="ECO:0000313" key="8">
    <source>
        <dbReference type="EMBL" id="RGE85031.1"/>
    </source>
</evidence>
<feature type="domain" description="Rubredoxin-like" evidence="6">
    <location>
        <begin position="157"/>
        <end position="191"/>
    </location>
</feature>
<evidence type="ECO:0000256" key="3">
    <source>
        <dbReference type="ARBA" id="ARBA00022723"/>
    </source>
</evidence>
<dbReference type="PANTHER" id="PTHR43865">
    <property type="entry name" value="RUBRERYTHRIN-RELATED"/>
    <property type="match status" value="1"/>
</dbReference>
<dbReference type="Gene3D" id="2.20.28.10">
    <property type="match status" value="1"/>
</dbReference>
<dbReference type="Pfam" id="PF02915">
    <property type="entry name" value="Rubrerythrin"/>
    <property type="match status" value="1"/>
</dbReference>
<keyword evidence="2" id="KW-0813">Transport</keyword>
<evidence type="ECO:0000259" key="6">
    <source>
        <dbReference type="PROSITE" id="PS50903"/>
    </source>
</evidence>
<dbReference type="InterPro" id="IPR048574">
    <property type="entry name" value="RUBY_RBDX"/>
</dbReference>
<dbReference type="RefSeq" id="WP_024731971.1">
    <property type="nucleotide sequence ID" value="NZ_BAABYU010000001.1"/>
</dbReference>
<accession>A0A3E3JYY3</accession>
<keyword evidence="9" id="KW-1185">Reference proteome</keyword>
<dbReference type="InterPro" id="IPR052364">
    <property type="entry name" value="Rubrerythrin"/>
</dbReference>
<dbReference type="GO" id="GO:0005506">
    <property type="term" value="F:iron ion binding"/>
    <property type="evidence" value="ECO:0007669"/>
    <property type="project" value="InterPro"/>
</dbReference>
<comment type="caution">
    <text evidence="8">The sequence shown here is derived from an EMBL/GenBank/DDBJ whole genome shotgun (WGS) entry which is preliminary data.</text>
</comment>
<evidence type="ECO:0000256" key="2">
    <source>
        <dbReference type="ARBA" id="ARBA00022448"/>
    </source>
</evidence>
<dbReference type="GO" id="GO:0016491">
    <property type="term" value="F:oxidoreductase activity"/>
    <property type="evidence" value="ECO:0007669"/>
    <property type="project" value="InterPro"/>
</dbReference>
<dbReference type="PROSITE" id="PS50905">
    <property type="entry name" value="FERRITIN_LIKE"/>
    <property type="match status" value="1"/>
</dbReference>
<dbReference type="CDD" id="cd01041">
    <property type="entry name" value="Rubrerythrin"/>
    <property type="match status" value="1"/>
</dbReference>
<protein>
    <submittedName>
        <fullName evidence="8">Rubrerythrin family protein</fullName>
    </submittedName>
</protein>